<accession>A0A8H5LXC8</accession>
<dbReference type="EMBL" id="JAACJN010000108">
    <property type="protein sequence ID" value="KAF5372831.1"/>
    <property type="molecule type" value="Genomic_DNA"/>
</dbReference>
<evidence type="ECO:0000256" key="1">
    <source>
        <dbReference type="SAM" id="MobiDB-lite"/>
    </source>
</evidence>
<dbReference type="InterPro" id="IPR027796">
    <property type="entry name" value="OTT_1508_deam-like"/>
</dbReference>
<evidence type="ECO:0000313" key="3">
    <source>
        <dbReference type="Proteomes" id="UP000518752"/>
    </source>
</evidence>
<organism evidence="2 3">
    <name type="scientific">Collybiopsis confluens</name>
    <dbReference type="NCBI Taxonomy" id="2823264"/>
    <lineage>
        <taxon>Eukaryota</taxon>
        <taxon>Fungi</taxon>
        <taxon>Dikarya</taxon>
        <taxon>Basidiomycota</taxon>
        <taxon>Agaricomycotina</taxon>
        <taxon>Agaricomycetes</taxon>
        <taxon>Agaricomycetidae</taxon>
        <taxon>Agaricales</taxon>
        <taxon>Marasmiineae</taxon>
        <taxon>Omphalotaceae</taxon>
        <taxon>Collybiopsis</taxon>
    </lineage>
</organism>
<dbReference type="Pfam" id="PF14441">
    <property type="entry name" value="OTT_1508_deam"/>
    <property type="match status" value="1"/>
</dbReference>
<comment type="caution">
    <text evidence="2">The sequence shown here is derived from an EMBL/GenBank/DDBJ whole genome shotgun (WGS) entry which is preliminary data.</text>
</comment>
<evidence type="ECO:0000313" key="2">
    <source>
        <dbReference type="EMBL" id="KAF5372831.1"/>
    </source>
</evidence>
<reference evidence="2 3" key="1">
    <citation type="journal article" date="2020" name="ISME J.">
        <title>Uncovering the hidden diversity of litter-decomposition mechanisms in mushroom-forming fungi.</title>
        <authorList>
            <person name="Floudas D."/>
            <person name="Bentzer J."/>
            <person name="Ahren D."/>
            <person name="Johansson T."/>
            <person name="Persson P."/>
            <person name="Tunlid A."/>
        </authorList>
    </citation>
    <scope>NUCLEOTIDE SEQUENCE [LARGE SCALE GENOMIC DNA]</scope>
    <source>
        <strain evidence="2 3">CBS 406.79</strain>
    </source>
</reference>
<sequence>MSKPAPHKKERPTLTGSVRGDILFLSSLLHRKQAIGQPAGPKERTSEGRNDADNNDETPEIERLLLAYVCNILILGGQDSPLAHDVHAVCGRIESQVIECLVFSKNTPVLTSTSSVPASEEPQDGTLKQIEDVENAERGCLLLDHWGDKEKSEYWQESYTLEEHLRDVFQALSHVAVTQECEEAAWDFVYLIHRRAFQKISARIQEVYSRYRSSSPFDQLAQVVIAETFPLISTPYKSNVKLQKGDLQILNRFKFPGFNGNLELGDLPPGEYTLCVNSQNIGEWLKGFGTLLHFLQTIYPLPADVKKLPGGSKWDPPEPRKVGTLVSCLLCLIRLKAALTFILNVDGMENALNEIESPSKPDTGGGDKYLQQLQIPADLKIKLRFPTERHDFNNLLLGDGDGEDGIVDIADCDAEDPVEDLTEEDEGEDADYPDDTQTPATRLLKSVYAITSWMQAADALSTRARTLIGKEFKVQMYCCPPVPPVKANGLLKQRILRCFPDLKPQDSKKLPNAGIGKILSRFNNATIHAEAALMGWIMKDHHALWNAQTADVPIAVSKKCCFLCWLLHRLLNTERETKFILSSTHHQIFAWVPPSGTPLPILIQLREALLKVAQQYSSAHSAQSSAESAILDRFHASTSKKLDRDAALAADLKDFED</sequence>
<feature type="compositionally biased region" description="Acidic residues" evidence="1">
    <location>
        <begin position="419"/>
        <end position="434"/>
    </location>
</feature>
<dbReference type="OrthoDB" id="2889888at2759"/>
<protein>
    <submittedName>
        <fullName evidence="2">Uncharacterized protein</fullName>
    </submittedName>
</protein>
<dbReference type="Proteomes" id="UP000518752">
    <property type="component" value="Unassembled WGS sequence"/>
</dbReference>
<dbReference type="AlphaFoldDB" id="A0A8H5LXC8"/>
<feature type="region of interest" description="Disordered" evidence="1">
    <location>
        <begin position="419"/>
        <end position="438"/>
    </location>
</feature>
<feature type="region of interest" description="Disordered" evidence="1">
    <location>
        <begin position="34"/>
        <end position="57"/>
    </location>
</feature>
<gene>
    <name evidence="2" type="ORF">D9757_011129</name>
</gene>
<proteinExistence type="predicted"/>
<keyword evidence="3" id="KW-1185">Reference proteome</keyword>
<feature type="compositionally biased region" description="Basic and acidic residues" evidence="1">
    <location>
        <begin position="41"/>
        <end position="52"/>
    </location>
</feature>
<name>A0A8H5LXC8_9AGAR</name>